<reference evidence="3" key="1">
    <citation type="submission" date="2022-01" db="EMBL/GenBank/DDBJ databases">
        <authorList>
            <person name="King R."/>
        </authorList>
    </citation>
    <scope>NUCLEOTIDE SEQUENCE</scope>
</reference>
<dbReference type="Gene3D" id="3.30.710.10">
    <property type="entry name" value="Potassium Channel Kv1.1, Chain A"/>
    <property type="match status" value="1"/>
</dbReference>
<dbReference type="OrthoDB" id="6359943at2759"/>
<dbReference type="Proteomes" id="UP001152799">
    <property type="component" value="Chromosome 6"/>
</dbReference>
<dbReference type="PANTHER" id="PTHR23231:SF17">
    <property type="entry name" value="BTB DOMAIN-CONTAINING PROTEIN"/>
    <property type="match status" value="1"/>
</dbReference>
<proteinExistence type="predicted"/>
<evidence type="ECO:0000259" key="2">
    <source>
        <dbReference type="PROSITE" id="PS50097"/>
    </source>
</evidence>
<protein>
    <recommendedName>
        <fullName evidence="2">BTB domain-containing protein</fullName>
    </recommendedName>
</protein>
<sequence>MGVRFSTQNILDNVTNFVSGRKRKHEETEENKVIEVALHTPKRKKLLCTANYIYQTLFIDGKNSDITVCALGKEHRLHRIYLCQSPYFASMFGGSWLESTEEYIKIDIIDPSITLKSLQVVFGSLYSTEIEFNPLEIVSVLATATMFQLDGLIEKCTEIMMETINIKTALGYYQASCRYGDKKLQEVCIDWFLVNLMSHYFNNSDKDLGKIPKSLMLKLVAHPNLFTIQTEYTVYVMLKYWIYIRNHPNESFPHLKTVNNYFWNRTDDTPYVYCADEGNTFYLIFKELRLQNLILHDSDIALLIKDNIIPKPWVTSVALKQWKHVLRINQNDETGPVDVPIKLFLQESIRCGREITSKTRNTWRWAGFHFGIDLLMITDDNKVYVKRSHRSDYEQLLSFQTTRHLAIRVTVACLNEQKQIACMKQSDIQTLSLTKGEEVKLMTLDEDNMHYPLFISVNLLFTTPVQNQSEQNNSNRAESWQ</sequence>
<dbReference type="AlphaFoldDB" id="A0A9N9MV93"/>
<gene>
    <name evidence="3" type="ORF">CEUTPL_LOCUS11115</name>
</gene>
<organism evidence="3 4">
    <name type="scientific">Ceutorhynchus assimilis</name>
    <name type="common">cabbage seed weevil</name>
    <dbReference type="NCBI Taxonomy" id="467358"/>
    <lineage>
        <taxon>Eukaryota</taxon>
        <taxon>Metazoa</taxon>
        <taxon>Ecdysozoa</taxon>
        <taxon>Arthropoda</taxon>
        <taxon>Hexapoda</taxon>
        <taxon>Insecta</taxon>
        <taxon>Pterygota</taxon>
        <taxon>Neoptera</taxon>
        <taxon>Endopterygota</taxon>
        <taxon>Coleoptera</taxon>
        <taxon>Polyphaga</taxon>
        <taxon>Cucujiformia</taxon>
        <taxon>Curculionidae</taxon>
        <taxon>Ceutorhynchinae</taxon>
        <taxon>Ceutorhynchus</taxon>
    </lineage>
</organism>
<evidence type="ECO:0000313" key="3">
    <source>
        <dbReference type="EMBL" id="CAG9770666.1"/>
    </source>
</evidence>
<evidence type="ECO:0000256" key="1">
    <source>
        <dbReference type="ARBA" id="ARBA00022473"/>
    </source>
</evidence>
<dbReference type="Pfam" id="PF00651">
    <property type="entry name" value="BTB"/>
    <property type="match status" value="1"/>
</dbReference>
<dbReference type="InterPro" id="IPR043380">
    <property type="entry name" value="Gcl-like"/>
</dbReference>
<dbReference type="EMBL" id="OU892282">
    <property type="protein sequence ID" value="CAG9770666.1"/>
    <property type="molecule type" value="Genomic_DNA"/>
</dbReference>
<accession>A0A9N9MV93</accession>
<dbReference type="SMART" id="SM00225">
    <property type="entry name" value="BTB"/>
    <property type="match status" value="1"/>
</dbReference>
<dbReference type="PANTHER" id="PTHR23231">
    <property type="entry name" value="GERM CELL-LESS PROTEIN"/>
    <property type="match status" value="1"/>
</dbReference>
<dbReference type="InterPro" id="IPR000210">
    <property type="entry name" value="BTB/POZ_dom"/>
</dbReference>
<dbReference type="GO" id="GO:0007281">
    <property type="term" value="P:germ cell development"/>
    <property type="evidence" value="ECO:0007669"/>
    <property type="project" value="InterPro"/>
</dbReference>
<dbReference type="PROSITE" id="PS50097">
    <property type="entry name" value="BTB"/>
    <property type="match status" value="1"/>
</dbReference>
<evidence type="ECO:0000313" key="4">
    <source>
        <dbReference type="Proteomes" id="UP001152799"/>
    </source>
</evidence>
<feature type="domain" description="BTB" evidence="2">
    <location>
        <begin position="64"/>
        <end position="134"/>
    </location>
</feature>
<dbReference type="SUPFAM" id="SSF54695">
    <property type="entry name" value="POZ domain"/>
    <property type="match status" value="1"/>
</dbReference>
<name>A0A9N9MV93_9CUCU</name>
<dbReference type="InterPro" id="IPR011333">
    <property type="entry name" value="SKP1/BTB/POZ_sf"/>
</dbReference>
<keyword evidence="1" id="KW-0217">Developmental protein</keyword>
<dbReference type="CDD" id="cd18305">
    <property type="entry name" value="BTB_POZ_GCL"/>
    <property type="match status" value="1"/>
</dbReference>
<keyword evidence="4" id="KW-1185">Reference proteome</keyword>